<comment type="caution">
    <text evidence="1">The sequence shown here is derived from an EMBL/GenBank/DDBJ whole genome shotgun (WGS) entry which is preliminary data.</text>
</comment>
<dbReference type="EMBL" id="VORO01000047">
    <property type="protein sequence ID" value="TXD86605.1"/>
    <property type="molecule type" value="Genomic_DNA"/>
</dbReference>
<dbReference type="OrthoDB" id="7548156at2"/>
<dbReference type="InterPro" id="IPR021109">
    <property type="entry name" value="Peptidase_aspartic_dom_sf"/>
</dbReference>
<proteinExistence type="predicted"/>
<organism evidence="1 2">
    <name type="scientific">Subsaximicrobium wynnwilliamsii</name>
    <dbReference type="NCBI Taxonomy" id="291179"/>
    <lineage>
        <taxon>Bacteria</taxon>
        <taxon>Pseudomonadati</taxon>
        <taxon>Bacteroidota</taxon>
        <taxon>Flavobacteriia</taxon>
        <taxon>Flavobacteriales</taxon>
        <taxon>Flavobacteriaceae</taxon>
        <taxon>Subsaximicrobium</taxon>
    </lineage>
</organism>
<gene>
    <name evidence="1" type="ORF">ESY86_19750</name>
</gene>
<dbReference type="Gene3D" id="2.40.70.10">
    <property type="entry name" value="Acid Proteases"/>
    <property type="match status" value="1"/>
</dbReference>
<keyword evidence="2" id="KW-1185">Reference proteome</keyword>
<sequence length="309" mass="35198">MKILKKSLIVIASLILVSSVAGYLYFDKKFTPKSNNLNVSGESSTIPIYWKESSSTKISALLLKIKIKGIEDGFYMQFDTGSPNTIFYKSSLDSIQKLYGIADFNEDSTKTKLSFSLGKMDIKSDDFLVYNVQKNWSHKDSIKIVGTLGTDVMEFRTTKFDFKNSKISFDNTKLKESNSDFKFQKRRILIPVTVSNKKVNVIYDSGTSGFEYITSKDIWEKMKTENKDINLTESNSMGRVLKTYTIGSNSAINFQNEFVNLKEVTYIEGYSSFQYLMMKFTGMGGMLGNKLLIDKIVTFDCKNEKYSIE</sequence>
<accession>A0A5C6ZD28</accession>
<dbReference type="RefSeq" id="WP_147088439.1">
    <property type="nucleotide sequence ID" value="NZ_VORM01000046.1"/>
</dbReference>
<reference evidence="1 2" key="1">
    <citation type="submission" date="2019-08" db="EMBL/GenBank/DDBJ databases">
        <title>Genomes of Subsaximicrobium wynnwilliamsii strains.</title>
        <authorList>
            <person name="Bowman J.P."/>
        </authorList>
    </citation>
    <scope>NUCLEOTIDE SEQUENCE [LARGE SCALE GENOMIC DNA]</scope>
    <source>
        <strain evidence="1 2">2-80-2</strain>
    </source>
</reference>
<evidence type="ECO:0008006" key="3">
    <source>
        <dbReference type="Google" id="ProtNLM"/>
    </source>
</evidence>
<evidence type="ECO:0000313" key="1">
    <source>
        <dbReference type="EMBL" id="TXD86605.1"/>
    </source>
</evidence>
<dbReference type="AlphaFoldDB" id="A0A5C6ZD28"/>
<dbReference type="Proteomes" id="UP000321578">
    <property type="component" value="Unassembled WGS sequence"/>
</dbReference>
<evidence type="ECO:0000313" key="2">
    <source>
        <dbReference type="Proteomes" id="UP000321578"/>
    </source>
</evidence>
<name>A0A5C6ZD28_9FLAO</name>
<protein>
    <recommendedName>
        <fullName evidence="3">Peptidase A2 domain-containing protein</fullName>
    </recommendedName>
</protein>